<evidence type="ECO:0000313" key="2">
    <source>
        <dbReference type="Proteomes" id="UP001652542"/>
    </source>
</evidence>
<dbReference type="RefSeq" id="WP_263735705.1">
    <property type="nucleotide sequence ID" value="NZ_JAOWKY010000004.1"/>
</dbReference>
<dbReference type="Pfam" id="PF07310">
    <property type="entry name" value="PAS_5"/>
    <property type="match status" value="1"/>
</dbReference>
<protein>
    <submittedName>
        <fullName evidence="1">PAS domain-containing protein</fullName>
    </submittedName>
</protein>
<sequence length="220" mass="23873">MSVDGFFGGVVVPFARARKNMTQTVLEEIRAYWETLRASRTVPLRSEIDPRGIEAVLDHAFILERVAPQIARFRVAGGQLNDLMGMEVRGMPITAMFTSGSRPRMGAVIADLFDTPTVAELALVAETGPGRQALTGRLLLLPMASDRGGIDRALGCLATTGPIGLAPRRFTIADARRTEIITGHPISLPRSGVSGFSEHMPAFTGPERRRGHLRLVKSDE</sequence>
<dbReference type="Proteomes" id="UP001652542">
    <property type="component" value="Unassembled WGS sequence"/>
</dbReference>
<name>A0ABT2ZG92_9RHOB</name>
<proteinExistence type="predicted"/>
<dbReference type="EMBL" id="JAOWKY010000004">
    <property type="protein sequence ID" value="MCV2870037.1"/>
    <property type="molecule type" value="Genomic_DNA"/>
</dbReference>
<reference evidence="1 2" key="1">
    <citation type="submission" date="2022-10" db="EMBL/GenBank/DDBJ databases">
        <title>Defluviimonas sp. nov., isolated from ocean surface water.</title>
        <authorList>
            <person name="He W."/>
            <person name="Wang L."/>
            <person name="Zhang D.-F."/>
        </authorList>
    </citation>
    <scope>NUCLEOTIDE SEQUENCE [LARGE SCALE GENOMIC DNA]</scope>
    <source>
        <strain evidence="1 2">WL0002</strain>
    </source>
</reference>
<organism evidence="1 2">
    <name type="scientific">Albidovulum marisflavi</name>
    <dbReference type="NCBI Taxonomy" id="2984159"/>
    <lineage>
        <taxon>Bacteria</taxon>
        <taxon>Pseudomonadati</taxon>
        <taxon>Pseudomonadota</taxon>
        <taxon>Alphaproteobacteria</taxon>
        <taxon>Rhodobacterales</taxon>
        <taxon>Paracoccaceae</taxon>
        <taxon>Albidovulum</taxon>
    </lineage>
</organism>
<dbReference type="InterPro" id="IPR009922">
    <property type="entry name" value="DUF1457"/>
</dbReference>
<gene>
    <name evidence="1" type="ORF">OEW28_15505</name>
</gene>
<keyword evidence="2" id="KW-1185">Reference proteome</keyword>
<evidence type="ECO:0000313" key="1">
    <source>
        <dbReference type="EMBL" id="MCV2870037.1"/>
    </source>
</evidence>
<accession>A0ABT2ZG92</accession>
<comment type="caution">
    <text evidence="1">The sequence shown here is derived from an EMBL/GenBank/DDBJ whole genome shotgun (WGS) entry which is preliminary data.</text>
</comment>